<sequence length="54" mass="5874">MGRRTHKGESGVVHLIHYEEKLATTAADAAPKALVSSQTKEIPFQAQDPGQEQD</sequence>
<feature type="region of interest" description="Disordered" evidence="1">
    <location>
        <begin position="29"/>
        <end position="54"/>
    </location>
</feature>
<dbReference type="AlphaFoldDB" id="A0AAV5J0T1"/>
<evidence type="ECO:0000256" key="1">
    <source>
        <dbReference type="SAM" id="MobiDB-lite"/>
    </source>
</evidence>
<organism evidence="2 3">
    <name type="scientific">Rubroshorea leprosula</name>
    <dbReference type="NCBI Taxonomy" id="152421"/>
    <lineage>
        <taxon>Eukaryota</taxon>
        <taxon>Viridiplantae</taxon>
        <taxon>Streptophyta</taxon>
        <taxon>Embryophyta</taxon>
        <taxon>Tracheophyta</taxon>
        <taxon>Spermatophyta</taxon>
        <taxon>Magnoliopsida</taxon>
        <taxon>eudicotyledons</taxon>
        <taxon>Gunneridae</taxon>
        <taxon>Pentapetalae</taxon>
        <taxon>rosids</taxon>
        <taxon>malvids</taxon>
        <taxon>Malvales</taxon>
        <taxon>Dipterocarpaceae</taxon>
        <taxon>Rubroshorea</taxon>
    </lineage>
</organism>
<gene>
    <name evidence="2" type="ORF">SLEP1_g16707</name>
</gene>
<accession>A0AAV5J0T1</accession>
<comment type="caution">
    <text evidence="2">The sequence shown here is derived from an EMBL/GenBank/DDBJ whole genome shotgun (WGS) entry which is preliminary data.</text>
</comment>
<reference evidence="2 3" key="1">
    <citation type="journal article" date="2021" name="Commun. Biol.">
        <title>The genome of Shorea leprosula (Dipterocarpaceae) highlights the ecological relevance of drought in aseasonal tropical rainforests.</title>
        <authorList>
            <person name="Ng K.K.S."/>
            <person name="Kobayashi M.J."/>
            <person name="Fawcett J.A."/>
            <person name="Hatakeyama M."/>
            <person name="Paape T."/>
            <person name="Ng C.H."/>
            <person name="Ang C.C."/>
            <person name="Tnah L.H."/>
            <person name="Lee C.T."/>
            <person name="Nishiyama T."/>
            <person name="Sese J."/>
            <person name="O'Brien M.J."/>
            <person name="Copetti D."/>
            <person name="Mohd Noor M.I."/>
            <person name="Ong R.C."/>
            <person name="Putra M."/>
            <person name="Sireger I.Z."/>
            <person name="Indrioko S."/>
            <person name="Kosugi Y."/>
            <person name="Izuno A."/>
            <person name="Isagi Y."/>
            <person name="Lee S.L."/>
            <person name="Shimizu K.K."/>
        </authorList>
    </citation>
    <scope>NUCLEOTIDE SEQUENCE [LARGE SCALE GENOMIC DNA]</scope>
    <source>
        <strain evidence="2">214</strain>
    </source>
</reference>
<proteinExistence type="predicted"/>
<dbReference type="Proteomes" id="UP001054252">
    <property type="component" value="Unassembled WGS sequence"/>
</dbReference>
<dbReference type="EMBL" id="BPVZ01000022">
    <property type="protein sequence ID" value="GKV04557.1"/>
    <property type="molecule type" value="Genomic_DNA"/>
</dbReference>
<protein>
    <submittedName>
        <fullName evidence="2">Uncharacterized protein</fullName>
    </submittedName>
</protein>
<keyword evidence="3" id="KW-1185">Reference proteome</keyword>
<name>A0AAV5J0T1_9ROSI</name>
<evidence type="ECO:0000313" key="2">
    <source>
        <dbReference type="EMBL" id="GKV04557.1"/>
    </source>
</evidence>
<evidence type="ECO:0000313" key="3">
    <source>
        <dbReference type="Proteomes" id="UP001054252"/>
    </source>
</evidence>